<evidence type="ECO:0000256" key="5">
    <source>
        <dbReference type="ARBA" id="ARBA00022737"/>
    </source>
</evidence>
<feature type="region of interest" description="Disordered" evidence="9">
    <location>
        <begin position="318"/>
        <end position="350"/>
    </location>
</feature>
<dbReference type="GO" id="GO:0016020">
    <property type="term" value="C:membrane"/>
    <property type="evidence" value="ECO:0007669"/>
    <property type="project" value="UniProtKB-SubCell"/>
</dbReference>
<name>A0A166ITF7_DAUCS</name>
<evidence type="ECO:0000256" key="4">
    <source>
        <dbReference type="ARBA" id="ARBA00022729"/>
    </source>
</evidence>
<evidence type="ECO:0000256" key="6">
    <source>
        <dbReference type="ARBA" id="ARBA00022989"/>
    </source>
</evidence>
<keyword evidence="3 10" id="KW-0812">Transmembrane</keyword>
<dbReference type="SUPFAM" id="SSF56112">
    <property type="entry name" value="Protein kinase-like (PK-like)"/>
    <property type="match status" value="1"/>
</dbReference>
<dbReference type="Pfam" id="PF13855">
    <property type="entry name" value="LRR_8"/>
    <property type="match status" value="1"/>
</dbReference>
<evidence type="ECO:0000259" key="12">
    <source>
        <dbReference type="PROSITE" id="PS50011"/>
    </source>
</evidence>
<feature type="region of interest" description="Disordered" evidence="9">
    <location>
        <begin position="239"/>
        <end position="284"/>
    </location>
</feature>
<feature type="chain" id="PRO_5007875442" description="Protein kinase domain-containing protein" evidence="11">
    <location>
        <begin position="26"/>
        <end position="707"/>
    </location>
</feature>
<dbReference type="PANTHER" id="PTHR48007:SF22">
    <property type="entry name" value="PROTEIN STRUBBELIG-RECEPTOR FAMILY 3-LIKE ISOFORM X1"/>
    <property type="match status" value="1"/>
</dbReference>
<accession>A0A166ITF7</accession>
<keyword evidence="5" id="KW-0677">Repeat</keyword>
<feature type="transmembrane region" description="Helical" evidence="10">
    <location>
        <begin position="292"/>
        <end position="312"/>
    </location>
</feature>
<gene>
    <name evidence="13" type="ORF">DCAR_004125</name>
</gene>
<keyword evidence="6 10" id="KW-1133">Transmembrane helix</keyword>
<dbReference type="SUPFAM" id="SSF52058">
    <property type="entry name" value="L domain-like"/>
    <property type="match status" value="1"/>
</dbReference>
<dbReference type="InterPro" id="IPR011009">
    <property type="entry name" value="Kinase-like_dom_sf"/>
</dbReference>
<dbReference type="Pfam" id="PF00560">
    <property type="entry name" value="LRR_1"/>
    <property type="match status" value="1"/>
</dbReference>
<dbReference type="AlphaFoldDB" id="A0A166ITF7"/>
<evidence type="ECO:0000256" key="7">
    <source>
        <dbReference type="ARBA" id="ARBA00023136"/>
    </source>
</evidence>
<keyword evidence="2" id="KW-0433">Leucine-rich repeat</keyword>
<dbReference type="Gene3D" id="1.10.510.10">
    <property type="entry name" value="Transferase(Phosphotransferase) domain 1"/>
    <property type="match status" value="1"/>
</dbReference>
<evidence type="ECO:0000256" key="2">
    <source>
        <dbReference type="ARBA" id="ARBA00022614"/>
    </source>
</evidence>
<dbReference type="InterPro" id="IPR000719">
    <property type="entry name" value="Prot_kinase_dom"/>
</dbReference>
<comment type="subcellular location">
    <subcellularLocation>
        <location evidence="1">Membrane</location>
    </subcellularLocation>
</comment>
<dbReference type="InterPro" id="IPR001611">
    <property type="entry name" value="Leu-rich_rpt"/>
</dbReference>
<dbReference type="Gramene" id="KZN11469">
    <property type="protein sequence ID" value="KZN11469"/>
    <property type="gene ID" value="DCAR_004125"/>
</dbReference>
<evidence type="ECO:0000256" key="3">
    <source>
        <dbReference type="ARBA" id="ARBA00022692"/>
    </source>
</evidence>
<dbReference type="Gene3D" id="3.30.200.20">
    <property type="entry name" value="Phosphorylase Kinase, domain 1"/>
    <property type="match status" value="1"/>
</dbReference>
<dbReference type="FunFam" id="3.30.200.20:FF:000125">
    <property type="entry name" value="Protein STRUBBELIG-RECEPTOR FAMILY 8"/>
    <property type="match status" value="1"/>
</dbReference>
<dbReference type="FunFam" id="1.10.510.10:FF:000095">
    <property type="entry name" value="protein STRUBBELIG-RECEPTOR FAMILY 8"/>
    <property type="match status" value="1"/>
</dbReference>
<dbReference type="EMBL" id="LNRQ01000001">
    <property type="protein sequence ID" value="KZN11469.1"/>
    <property type="molecule type" value="Genomic_DNA"/>
</dbReference>
<dbReference type="GO" id="GO:0004672">
    <property type="term" value="F:protein kinase activity"/>
    <property type="evidence" value="ECO:0007669"/>
    <property type="project" value="InterPro"/>
</dbReference>
<evidence type="ECO:0000256" key="1">
    <source>
        <dbReference type="ARBA" id="ARBA00004370"/>
    </source>
</evidence>
<dbReference type="FunFam" id="3.80.10.10:FF:000062">
    <property type="entry name" value="protein STRUBBELIG-RECEPTOR FAMILY 3"/>
    <property type="match status" value="1"/>
</dbReference>
<evidence type="ECO:0000256" key="10">
    <source>
        <dbReference type="SAM" id="Phobius"/>
    </source>
</evidence>
<feature type="compositionally biased region" description="Pro residues" evidence="9">
    <location>
        <begin position="248"/>
        <end position="259"/>
    </location>
</feature>
<feature type="domain" description="Protein kinase" evidence="12">
    <location>
        <begin position="425"/>
        <end position="699"/>
    </location>
</feature>
<evidence type="ECO:0000256" key="11">
    <source>
        <dbReference type="SAM" id="SignalP"/>
    </source>
</evidence>
<feature type="signal peptide" evidence="11">
    <location>
        <begin position="1"/>
        <end position="25"/>
    </location>
</feature>
<dbReference type="PROSITE" id="PS50011">
    <property type="entry name" value="PROTEIN_KINASE_DOM"/>
    <property type="match status" value="1"/>
</dbReference>
<keyword evidence="4 11" id="KW-0732">Signal</keyword>
<dbReference type="OMA" id="YPPLQGW"/>
<dbReference type="Gene3D" id="3.80.10.10">
    <property type="entry name" value="Ribonuclease Inhibitor"/>
    <property type="match status" value="2"/>
</dbReference>
<evidence type="ECO:0000256" key="8">
    <source>
        <dbReference type="ARBA" id="ARBA00023170"/>
    </source>
</evidence>
<sequence length="707" mass="76794">MGRFNWEIFGQVLVGLMSTLVVCQGFTDPRDVAAINNLYGALGTPPLIGWVQAGGDPCTEGWQGVQCVNANITAIALNGANLGGVLGESLGVFASIIQIDLGNNHIGGIIPSNLPTTTRILSLSGNQFTGTIPETFSTLGQLTDMSLSNNHLTGVIPDTFQQLTGDLSGNNLEGQLPPSLGNLLSLTKLHLQDNQLTGTLDVLQDLPLIDLDVENNLFSGPVPDKLLGIPNFRRAGNPFNTTVLSSPPASPPSAPPIGSPPSEQVPRIRPNEPSNPETSSSSKGENFLSKRIVWIVVAGLVIVIVVALGLCLSQKDTEPKKEVAAAVPKRNEASAVPRRNEVAGVSKQNDVAEVARHRDEHEIDMPVSDEYILPPPPLPPLNNPFEKVIIRPNVPPVRSRKQSMEKLSSVRTFSIASLQQYTNSFSQENLLGGGKLGTVYRSELPDGKLLAVKKLDGAASKNQTDDDFLEFVSRVSELQHVNIVQLVGFCCEHGQRLLVYEYCGNGTVYEALHIDDEIHKNLSWNARVRLALQSARALEYLHEVCQPPIVHQNFTSANVLLDDGFAVRVSDCGLAPLISSNYVTQFQGSGYGAPELEMGNYTCQSDVYSFGVVMLELLTGRKAYDRSCPRGEQFLVRWAAPQLHDIDALSRMVDPSLKGTYPSKSLSRLADIISLCVQPEPEFRPPMSEIVEDLQHMVGRARTRDDI</sequence>
<organism evidence="13">
    <name type="scientific">Daucus carota subsp. sativus</name>
    <name type="common">Carrot</name>
    <dbReference type="NCBI Taxonomy" id="79200"/>
    <lineage>
        <taxon>Eukaryota</taxon>
        <taxon>Viridiplantae</taxon>
        <taxon>Streptophyta</taxon>
        <taxon>Embryophyta</taxon>
        <taxon>Tracheophyta</taxon>
        <taxon>Spermatophyta</taxon>
        <taxon>Magnoliopsida</taxon>
        <taxon>eudicotyledons</taxon>
        <taxon>Gunneridae</taxon>
        <taxon>Pentapetalae</taxon>
        <taxon>asterids</taxon>
        <taxon>campanulids</taxon>
        <taxon>Apiales</taxon>
        <taxon>Apiaceae</taxon>
        <taxon>Apioideae</taxon>
        <taxon>Scandiceae</taxon>
        <taxon>Daucinae</taxon>
        <taxon>Daucus</taxon>
        <taxon>Daucus sect. Daucus</taxon>
    </lineage>
</organism>
<reference evidence="13" key="1">
    <citation type="journal article" date="2016" name="Nat. Genet.">
        <title>A high-quality carrot genome assembly provides new insights into carotenoid accumulation and asterid genome evolution.</title>
        <authorList>
            <person name="Iorizzo M."/>
            <person name="Ellison S."/>
            <person name="Senalik D."/>
            <person name="Zeng P."/>
            <person name="Satapoomin P."/>
            <person name="Huang J."/>
            <person name="Bowman M."/>
            <person name="Iovene M."/>
            <person name="Sanseverino W."/>
            <person name="Cavagnaro P."/>
            <person name="Yildiz M."/>
            <person name="Macko-Podgorni A."/>
            <person name="Moranska E."/>
            <person name="Grzebelus E."/>
            <person name="Grzebelus D."/>
            <person name="Ashrafi H."/>
            <person name="Zheng Z."/>
            <person name="Cheng S."/>
            <person name="Spooner D."/>
            <person name="Van Deynze A."/>
            <person name="Simon P."/>
        </authorList>
    </citation>
    <scope>NUCLEOTIDE SEQUENCE [LARGE SCALE GENOMIC DNA]</scope>
    <source>
        <tissue evidence="13">Leaf</tissue>
    </source>
</reference>
<dbReference type="GO" id="GO:0005524">
    <property type="term" value="F:ATP binding"/>
    <property type="evidence" value="ECO:0007669"/>
    <property type="project" value="InterPro"/>
</dbReference>
<keyword evidence="8" id="KW-0675">Receptor</keyword>
<dbReference type="InterPro" id="IPR032675">
    <property type="entry name" value="LRR_dom_sf"/>
</dbReference>
<evidence type="ECO:0000313" key="13">
    <source>
        <dbReference type="EMBL" id="KZN11469.1"/>
    </source>
</evidence>
<dbReference type="PANTHER" id="PTHR48007">
    <property type="entry name" value="LEUCINE-RICH REPEAT RECEPTOR-LIKE PROTEIN KINASE PXC1"/>
    <property type="match status" value="1"/>
</dbReference>
<keyword evidence="7 10" id="KW-0472">Membrane</keyword>
<proteinExistence type="predicted"/>
<comment type="caution">
    <text evidence="13">The sequence shown here is derived from an EMBL/GenBank/DDBJ whole genome shotgun (WGS) entry which is preliminary data.</text>
</comment>
<evidence type="ECO:0000256" key="9">
    <source>
        <dbReference type="SAM" id="MobiDB-lite"/>
    </source>
</evidence>
<feature type="compositionally biased region" description="Low complexity" evidence="9">
    <location>
        <begin position="271"/>
        <end position="282"/>
    </location>
</feature>
<dbReference type="InterPro" id="IPR046959">
    <property type="entry name" value="PRK1-6/SRF4-like"/>
</dbReference>
<dbReference type="InterPro" id="IPR001245">
    <property type="entry name" value="Ser-Thr/Tyr_kinase_cat_dom"/>
</dbReference>
<protein>
    <recommendedName>
        <fullName evidence="12">Protein kinase domain-containing protein</fullName>
    </recommendedName>
</protein>
<dbReference type="Pfam" id="PF07714">
    <property type="entry name" value="PK_Tyr_Ser-Thr"/>
    <property type="match status" value="1"/>
</dbReference>